<comment type="caution">
    <text evidence="8">The sequence shown here is derived from an EMBL/GenBank/DDBJ whole genome shotgun (WGS) entry which is preliminary data.</text>
</comment>
<sequence length="208" mass="23673">MALKTFVKISAVNNLSDARYCAGMQVNLMGFNLEENNKNYISPEKFKEITDWLSGLEYIAEFEHTHPERILTHIQEYDGFQYIQIEEEIHLKMLVNTEYGIILKQTVNTISDLEDLIKKTASYQQYQVTLLLVSEELPLDDTAMEKIKTLAEGCQVLLGFGLKSDSVEEIVEKTKVKGIAMEGGDEIKPGLKDFDELADILESLEIED</sequence>
<dbReference type="Pfam" id="PF00697">
    <property type="entry name" value="PRAI"/>
    <property type="match status" value="1"/>
</dbReference>
<dbReference type="AlphaFoldDB" id="A0A2T0WKH5"/>
<comment type="pathway">
    <text evidence="1">Amino-acid biosynthesis; L-tryptophan biosynthesis; L-tryptophan from chorismate: step 3/5.</text>
</comment>
<dbReference type="GO" id="GO:0004640">
    <property type="term" value="F:phosphoribosylanthranilate isomerase activity"/>
    <property type="evidence" value="ECO:0007669"/>
    <property type="project" value="UniProtKB-EC"/>
</dbReference>
<dbReference type="OrthoDB" id="941905at2"/>
<dbReference type="UniPathway" id="UPA00035">
    <property type="reaction ID" value="UER00042"/>
</dbReference>
<accession>A0A2T0WKH5</accession>
<protein>
    <recommendedName>
        <fullName evidence="2">phosphoribosylanthranilate isomerase</fullName>
        <ecNumber evidence="2">5.3.1.24</ecNumber>
    </recommendedName>
</protein>
<evidence type="ECO:0000259" key="7">
    <source>
        <dbReference type="Pfam" id="PF00697"/>
    </source>
</evidence>
<dbReference type="EC" id="5.3.1.24" evidence="2"/>
<keyword evidence="4" id="KW-0822">Tryptophan biosynthesis</keyword>
<dbReference type="GO" id="GO:0000162">
    <property type="term" value="P:L-tryptophan biosynthetic process"/>
    <property type="evidence" value="ECO:0007669"/>
    <property type="project" value="UniProtKB-UniPathway"/>
</dbReference>
<dbReference type="Gene3D" id="3.20.20.70">
    <property type="entry name" value="Aldolase class I"/>
    <property type="match status" value="1"/>
</dbReference>
<evidence type="ECO:0000313" key="9">
    <source>
        <dbReference type="Proteomes" id="UP000238157"/>
    </source>
</evidence>
<evidence type="ECO:0000256" key="3">
    <source>
        <dbReference type="ARBA" id="ARBA00022605"/>
    </source>
</evidence>
<evidence type="ECO:0000256" key="2">
    <source>
        <dbReference type="ARBA" id="ARBA00012572"/>
    </source>
</evidence>
<reference evidence="8 9" key="1">
    <citation type="submission" date="2018-03" db="EMBL/GenBank/DDBJ databases">
        <title>Genomic Encyclopedia of Archaeal and Bacterial Type Strains, Phase II (KMG-II): from individual species to whole genera.</title>
        <authorList>
            <person name="Goeker M."/>
        </authorList>
    </citation>
    <scope>NUCLEOTIDE SEQUENCE [LARGE SCALE GENOMIC DNA]</scope>
    <source>
        <strain evidence="8 9">DSM 27929</strain>
    </source>
</reference>
<keyword evidence="5" id="KW-0057">Aromatic amino acid biosynthesis</keyword>
<proteinExistence type="predicted"/>
<keyword evidence="9" id="KW-1185">Reference proteome</keyword>
<evidence type="ECO:0000256" key="5">
    <source>
        <dbReference type="ARBA" id="ARBA00023141"/>
    </source>
</evidence>
<dbReference type="EMBL" id="PVTR01000007">
    <property type="protein sequence ID" value="PRY87213.1"/>
    <property type="molecule type" value="Genomic_DNA"/>
</dbReference>
<keyword evidence="3" id="KW-0028">Amino-acid biosynthesis</keyword>
<dbReference type="InterPro" id="IPR001240">
    <property type="entry name" value="PRAI_dom"/>
</dbReference>
<gene>
    <name evidence="8" type="ORF">CLW00_107283</name>
</gene>
<dbReference type="RefSeq" id="WP_106134223.1">
    <property type="nucleotide sequence ID" value="NZ_PVTR01000007.1"/>
</dbReference>
<evidence type="ECO:0000256" key="1">
    <source>
        <dbReference type="ARBA" id="ARBA00004664"/>
    </source>
</evidence>
<dbReference type="SUPFAM" id="SSF51366">
    <property type="entry name" value="Ribulose-phoshate binding barrel"/>
    <property type="match status" value="1"/>
</dbReference>
<feature type="domain" description="N-(5'phosphoribosyl) anthranilate isomerase (PRAI)" evidence="7">
    <location>
        <begin position="8"/>
        <end position="202"/>
    </location>
</feature>
<dbReference type="InterPro" id="IPR011060">
    <property type="entry name" value="RibuloseP-bd_barrel"/>
</dbReference>
<dbReference type="InterPro" id="IPR013785">
    <property type="entry name" value="Aldolase_TIM"/>
</dbReference>
<evidence type="ECO:0000313" key="8">
    <source>
        <dbReference type="EMBL" id="PRY87213.1"/>
    </source>
</evidence>
<keyword evidence="6 8" id="KW-0413">Isomerase</keyword>
<evidence type="ECO:0000256" key="4">
    <source>
        <dbReference type="ARBA" id="ARBA00022822"/>
    </source>
</evidence>
<organism evidence="8 9">
    <name type="scientific">Mongoliibacter ruber</name>
    <dbReference type="NCBI Taxonomy" id="1750599"/>
    <lineage>
        <taxon>Bacteria</taxon>
        <taxon>Pseudomonadati</taxon>
        <taxon>Bacteroidota</taxon>
        <taxon>Cytophagia</taxon>
        <taxon>Cytophagales</taxon>
        <taxon>Cyclobacteriaceae</taxon>
        <taxon>Mongoliibacter</taxon>
    </lineage>
</organism>
<dbReference type="Proteomes" id="UP000238157">
    <property type="component" value="Unassembled WGS sequence"/>
</dbReference>
<evidence type="ECO:0000256" key="6">
    <source>
        <dbReference type="ARBA" id="ARBA00023235"/>
    </source>
</evidence>
<name>A0A2T0WKH5_9BACT</name>